<keyword evidence="2" id="KW-1185">Reference proteome</keyword>
<accession>A0A0V1KH30</accession>
<dbReference type="AlphaFoldDB" id="A0A0V1KH30"/>
<reference evidence="1 2" key="1">
    <citation type="submission" date="2015-05" db="EMBL/GenBank/DDBJ databases">
        <title>Evolution of Trichinella species and genotypes.</title>
        <authorList>
            <person name="Korhonen P.K."/>
            <person name="Edoardo P."/>
            <person name="Giuseppe L.R."/>
            <person name="Gasser R.B."/>
        </authorList>
    </citation>
    <scope>NUCLEOTIDE SEQUENCE [LARGE SCALE GENOMIC DNA]</scope>
    <source>
        <strain evidence="1">ISS10</strain>
    </source>
</reference>
<name>A0A0V1KH30_9BILA</name>
<evidence type="ECO:0000313" key="1">
    <source>
        <dbReference type="EMBL" id="KRZ46511.1"/>
    </source>
</evidence>
<comment type="caution">
    <text evidence="1">The sequence shown here is derived from an EMBL/GenBank/DDBJ whole genome shotgun (WGS) entry which is preliminary data.</text>
</comment>
<proteinExistence type="predicted"/>
<dbReference type="Proteomes" id="UP000054721">
    <property type="component" value="Unassembled WGS sequence"/>
</dbReference>
<dbReference type="EMBL" id="JYDW01003090">
    <property type="protein sequence ID" value="KRZ46511.1"/>
    <property type="molecule type" value="Genomic_DNA"/>
</dbReference>
<sequence>MSATATCSRALLKEFPFAEIAVGNCCQFAFAAKFHVNGI</sequence>
<protein>
    <submittedName>
        <fullName evidence="1">Uncharacterized protein</fullName>
    </submittedName>
</protein>
<organism evidence="1 2">
    <name type="scientific">Trichinella nativa</name>
    <dbReference type="NCBI Taxonomy" id="6335"/>
    <lineage>
        <taxon>Eukaryota</taxon>
        <taxon>Metazoa</taxon>
        <taxon>Ecdysozoa</taxon>
        <taxon>Nematoda</taxon>
        <taxon>Enoplea</taxon>
        <taxon>Dorylaimia</taxon>
        <taxon>Trichinellida</taxon>
        <taxon>Trichinellidae</taxon>
        <taxon>Trichinella</taxon>
    </lineage>
</organism>
<gene>
    <name evidence="1" type="ORF">T02_7572</name>
</gene>
<evidence type="ECO:0000313" key="2">
    <source>
        <dbReference type="Proteomes" id="UP000054721"/>
    </source>
</evidence>